<evidence type="ECO:0000313" key="2">
    <source>
        <dbReference type="Proteomes" id="UP000785679"/>
    </source>
</evidence>
<protein>
    <submittedName>
        <fullName evidence="1">Uncharacterized protein</fullName>
    </submittedName>
</protein>
<keyword evidence="2" id="KW-1185">Reference proteome</keyword>
<dbReference type="AlphaFoldDB" id="A0A8J8SXC6"/>
<organism evidence="1 2">
    <name type="scientific">Halteria grandinella</name>
    <dbReference type="NCBI Taxonomy" id="5974"/>
    <lineage>
        <taxon>Eukaryota</taxon>
        <taxon>Sar</taxon>
        <taxon>Alveolata</taxon>
        <taxon>Ciliophora</taxon>
        <taxon>Intramacronucleata</taxon>
        <taxon>Spirotrichea</taxon>
        <taxon>Stichotrichia</taxon>
        <taxon>Sporadotrichida</taxon>
        <taxon>Halteriidae</taxon>
        <taxon>Halteria</taxon>
    </lineage>
</organism>
<sequence>MIISLIYESEHLTTFLSMKINNIFKKEIKFKAQSSTRDLRVSSLQLFLECSLKKINYKKVAGRTFLLKINVTYKPFFFEKEYNQFKTVHQIRLFQQCIYN</sequence>
<dbReference type="EMBL" id="RRYP01017396">
    <property type="protein sequence ID" value="TNV74135.1"/>
    <property type="molecule type" value="Genomic_DNA"/>
</dbReference>
<comment type="caution">
    <text evidence="1">The sequence shown here is derived from an EMBL/GenBank/DDBJ whole genome shotgun (WGS) entry which is preliminary data.</text>
</comment>
<reference evidence="1" key="1">
    <citation type="submission" date="2019-06" db="EMBL/GenBank/DDBJ databases">
        <authorList>
            <person name="Zheng W."/>
        </authorList>
    </citation>
    <scope>NUCLEOTIDE SEQUENCE</scope>
    <source>
        <strain evidence="1">QDHG01</strain>
    </source>
</reference>
<proteinExistence type="predicted"/>
<evidence type="ECO:0000313" key="1">
    <source>
        <dbReference type="EMBL" id="TNV74135.1"/>
    </source>
</evidence>
<dbReference type="Proteomes" id="UP000785679">
    <property type="component" value="Unassembled WGS sequence"/>
</dbReference>
<name>A0A8J8SXC6_HALGN</name>
<accession>A0A8J8SXC6</accession>
<gene>
    <name evidence="1" type="ORF">FGO68_gene4789</name>
</gene>